<sequence length="540" mass="59043">MNTQEYKSTLASMSNDAFSQNLSELQRAAKNPAVLNLRQSGTPYASVPGTPKAQGVNSALPFHQQGSATPGWPNAAGSPAPAASSSRSRSSRRTRPAATPVQAAPPPPAALPPNAYYAQPKPQAQAQYYQPGAAGSASTVPTHSQTHAQPHAHVPPQPSHLARPVIPTTPQALSTTYASRLRTGATLLVQPIISAAHNPGAGGTKKRVNYAEGSGDEDESDDSDYVGGRAPRRGTPRGQNQKVGSSTPVPQVGKQGAELDKSYLGMVPPSRFIHTKAAMKTKYEYIPQDKIDQAARRPEVLIPIKIDIDTETHRIRDSFVWNLNEDTITPDMFARTLCQDIDIPTHPYAEQIATSIRAQLEENAGVAGFDVREGDDVDVDSGVDEKGEIKEDPDCRVILALDVQIGTYHLIDHIEWDLSPPSSSLKPVVTPESFARHLCADLGLTGEAAPLIAHAMHEEILRHKRDAIEWGVLGGDQRRKGSKVLKGVWRDWVEAKEYGPRLEVLSAEEMEKREMERERAARRLRRDTSRFQKTTTRRRR</sequence>
<evidence type="ECO:0000256" key="3">
    <source>
        <dbReference type="ARBA" id="ARBA00023015"/>
    </source>
</evidence>
<comment type="subcellular location">
    <subcellularLocation>
        <location evidence="1">Nucleus</location>
    </subcellularLocation>
</comment>
<proteinExistence type="inferred from homology"/>
<feature type="region of interest" description="Disordered" evidence="6">
    <location>
        <begin position="39"/>
        <end position="165"/>
    </location>
</feature>
<feature type="compositionally biased region" description="Polar residues" evidence="6">
    <location>
        <begin position="239"/>
        <end position="249"/>
    </location>
</feature>
<evidence type="ECO:0000256" key="1">
    <source>
        <dbReference type="ARBA" id="ARBA00004123"/>
    </source>
</evidence>
<accession>A0A067MYZ3</accession>
<name>A0A067MYZ3_BOTB1</name>
<keyword evidence="5" id="KW-0539">Nucleus</keyword>
<dbReference type="InterPro" id="IPR006939">
    <property type="entry name" value="SNF5"/>
</dbReference>
<evidence type="ECO:0000256" key="5">
    <source>
        <dbReference type="ARBA" id="ARBA00023242"/>
    </source>
</evidence>
<evidence type="ECO:0000256" key="2">
    <source>
        <dbReference type="ARBA" id="ARBA00010239"/>
    </source>
</evidence>
<feature type="compositionally biased region" description="Polar residues" evidence="6">
    <location>
        <begin position="136"/>
        <end position="146"/>
    </location>
</feature>
<dbReference type="HOGENOM" id="CLU_032229_1_0_1"/>
<reference evidence="8" key="1">
    <citation type="journal article" date="2014" name="Proc. Natl. Acad. Sci. U.S.A.">
        <title>Extensive sampling of basidiomycete genomes demonstrates inadequacy of the white-rot/brown-rot paradigm for wood decay fungi.</title>
        <authorList>
            <person name="Riley R."/>
            <person name="Salamov A.A."/>
            <person name="Brown D.W."/>
            <person name="Nagy L.G."/>
            <person name="Floudas D."/>
            <person name="Held B.W."/>
            <person name="Levasseur A."/>
            <person name="Lombard V."/>
            <person name="Morin E."/>
            <person name="Otillar R."/>
            <person name="Lindquist E.A."/>
            <person name="Sun H."/>
            <person name="LaButti K.M."/>
            <person name="Schmutz J."/>
            <person name="Jabbour D."/>
            <person name="Luo H."/>
            <person name="Baker S.E."/>
            <person name="Pisabarro A.G."/>
            <person name="Walton J.D."/>
            <person name="Blanchette R.A."/>
            <person name="Henrissat B."/>
            <person name="Martin F."/>
            <person name="Cullen D."/>
            <person name="Hibbett D.S."/>
            <person name="Grigoriev I.V."/>
        </authorList>
    </citation>
    <scope>NUCLEOTIDE SEQUENCE [LARGE SCALE GENOMIC DNA]</scope>
    <source>
        <strain evidence="8">FD-172 SS1</strain>
    </source>
</reference>
<feature type="compositionally biased region" description="Basic and acidic residues" evidence="6">
    <location>
        <begin position="510"/>
        <end position="530"/>
    </location>
</feature>
<evidence type="ECO:0000313" key="8">
    <source>
        <dbReference type="Proteomes" id="UP000027195"/>
    </source>
</evidence>
<keyword evidence="3" id="KW-0805">Transcription regulation</keyword>
<dbReference type="EMBL" id="KL198026">
    <property type="protein sequence ID" value="KDQ16751.1"/>
    <property type="molecule type" value="Genomic_DNA"/>
</dbReference>
<dbReference type="PANTHER" id="PTHR10019">
    <property type="entry name" value="SNF5"/>
    <property type="match status" value="1"/>
</dbReference>
<evidence type="ECO:0008006" key="9">
    <source>
        <dbReference type="Google" id="ProtNLM"/>
    </source>
</evidence>
<feature type="region of interest" description="Disordered" evidence="6">
    <location>
        <begin position="510"/>
        <end position="540"/>
    </location>
</feature>
<dbReference type="FunCoup" id="A0A067MYZ3">
    <property type="interactions" value="515"/>
</dbReference>
<dbReference type="STRING" id="930990.A0A067MYZ3"/>
<dbReference type="InParanoid" id="A0A067MYZ3"/>
<feature type="region of interest" description="Disordered" evidence="6">
    <location>
        <begin position="196"/>
        <end position="254"/>
    </location>
</feature>
<dbReference type="AlphaFoldDB" id="A0A067MYZ3"/>
<evidence type="ECO:0000256" key="4">
    <source>
        <dbReference type="ARBA" id="ARBA00023163"/>
    </source>
</evidence>
<feature type="compositionally biased region" description="Low complexity" evidence="6">
    <location>
        <begin position="112"/>
        <end position="134"/>
    </location>
</feature>
<dbReference type="Pfam" id="PF04855">
    <property type="entry name" value="SNF5"/>
    <property type="match status" value="1"/>
</dbReference>
<gene>
    <name evidence="7" type="ORF">BOTBODRAFT_30664</name>
</gene>
<dbReference type="GO" id="GO:0000228">
    <property type="term" value="C:nuclear chromosome"/>
    <property type="evidence" value="ECO:0007669"/>
    <property type="project" value="InterPro"/>
</dbReference>
<dbReference type="OrthoDB" id="10258327at2759"/>
<feature type="compositionally biased region" description="Low complexity" evidence="6">
    <location>
        <begin position="75"/>
        <end position="88"/>
    </location>
</feature>
<feature type="compositionally biased region" description="Acidic residues" evidence="6">
    <location>
        <begin position="214"/>
        <end position="224"/>
    </location>
</feature>
<dbReference type="Proteomes" id="UP000027195">
    <property type="component" value="Unassembled WGS sequence"/>
</dbReference>
<keyword evidence="8" id="KW-1185">Reference proteome</keyword>
<comment type="similarity">
    <text evidence="2">Belongs to the SNF5 family.</text>
</comment>
<dbReference type="GO" id="GO:0006338">
    <property type="term" value="P:chromatin remodeling"/>
    <property type="evidence" value="ECO:0007669"/>
    <property type="project" value="InterPro"/>
</dbReference>
<keyword evidence="4" id="KW-0804">Transcription</keyword>
<protein>
    <recommendedName>
        <fullName evidence="9">SNF5-domain-containing protein</fullName>
    </recommendedName>
</protein>
<evidence type="ECO:0000313" key="7">
    <source>
        <dbReference type="EMBL" id="KDQ16751.1"/>
    </source>
</evidence>
<organism evidence="7 8">
    <name type="scientific">Botryobasidium botryosum (strain FD-172 SS1)</name>
    <dbReference type="NCBI Taxonomy" id="930990"/>
    <lineage>
        <taxon>Eukaryota</taxon>
        <taxon>Fungi</taxon>
        <taxon>Dikarya</taxon>
        <taxon>Basidiomycota</taxon>
        <taxon>Agaricomycotina</taxon>
        <taxon>Agaricomycetes</taxon>
        <taxon>Cantharellales</taxon>
        <taxon>Botryobasidiaceae</taxon>
        <taxon>Botryobasidium</taxon>
    </lineage>
</organism>
<evidence type="ECO:0000256" key="6">
    <source>
        <dbReference type="SAM" id="MobiDB-lite"/>
    </source>
</evidence>